<organism evidence="2 3">
    <name type="scientific">Chryseobacterium nematophagum</name>
    <dbReference type="NCBI Taxonomy" id="2305228"/>
    <lineage>
        <taxon>Bacteria</taxon>
        <taxon>Pseudomonadati</taxon>
        <taxon>Bacteroidota</taxon>
        <taxon>Flavobacteriia</taxon>
        <taxon>Flavobacteriales</taxon>
        <taxon>Weeksellaceae</taxon>
        <taxon>Chryseobacterium group</taxon>
        <taxon>Chryseobacterium</taxon>
    </lineage>
</organism>
<accession>A0A3M7THW4</accession>
<reference evidence="2 3" key="1">
    <citation type="submission" date="2018-08" db="EMBL/GenBank/DDBJ databases">
        <title>Chryseobacterium nematophagum: a novel matrix digesting pathogen of nematodes.</title>
        <authorList>
            <person name="Page A."/>
            <person name="Roberts M."/>
            <person name="Felix M.-A."/>
            <person name="Weir W."/>
        </authorList>
    </citation>
    <scope>NUCLEOTIDE SEQUENCE [LARGE SCALE GENOMIC DNA]</scope>
    <source>
        <strain evidence="2 3">JUb129</strain>
    </source>
</reference>
<dbReference type="EMBL" id="QWIU01000002">
    <property type="protein sequence ID" value="RNA62586.1"/>
    <property type="molecule type" value="Genomic_DNA"/>
</dbReference>
<feature type="domain" description="Protein glutaminase" evidence="1">
    <location>
        <begin position="175"/>
        <end position="258"/>
    </location>
</feature>
<evidence type="ECO:0000313" key="3">
    <source>
        <dbReference type="Proteomes" id="UP000278775"/>
    </source>
</evidence>
<evidence type="ECO:0000313" key="2">
    <source>
        <dbReference type="EMBL" id="RNA62586.1"/>
    </source>
</evidence>
<protein>
    <recommendedName>
        <fullName evidence="1">Protein glutaminase domain-containing protein</fullName>
    </recommendedName>
</protein>
<gene>
    <name evidence="2" type="ORF">D1631_11895</name>
</gene>
<comment type="caution">
    <text evidence="2">The sequence shown here is derived from an EMBL/GenBank/DDBJ whole genome shotgun (WGS) entry which is preliminary data.</text>
</comment>
<dbReference type="Gene3D" id="2.40.50.340">
    <property type="match status" value="1"/>
</dbReference>
<proteinExistence type="predicted"/>
<dbReference type="Proteomes" id="UP000278775">
    <property type="component" value="Unassembled WGS sequence"/>
</dbReference>
<evidence type="ECO:0000259" key="1">
    <source>
        <dbReference type="Pfam" id="PF18626"/>
    </source>
</evidence>
<dbReference type="InterPro" id="IPR041325">
    <property type="entry name" value="Gln_deamidase_2"/>
</dbReference>
<dbReference type="AlphaFoldDB" id="A0A3M7THW4"/>
<name>A0A3M7THW4_9FLAO</name>
<dbReference type="RefSeq" id="WP_122636640.1">
    <property type="nucleotide sequence ID" value="NZ_QWIU01000002.1"/>
</dbReference>
<dbReference type="Pfam" id="PF18626">
    <property type="entry name" value="Gln_deamidase_2"/>
    <property type="match status" value="1"/>
</dbReference>
<dbReference type="OrthoDB" id="8417456at2"/>
<dbReference type="Gene3D" id="3.10.620.30">
    <property type="match status" value="1"/>
</dbReference>
<sequence>MKKTILFVASMIIVTLNSCTQDRDMNEAAPITSDVATTSKNAEESNNMTPFDIKKVNDNYKVAFAESARVYNIANNHQNNQYIQRLKEAVEFHTPLLITIHQNTITNVQKTHVKRSTETYLKEIGYEKLRDTIEQRELRGITNLLSNPNKYKMINVNVLNVFMNNILYYQSYGIPNFKYRTDGCYARAHRMRQMLKEKGIKCEKIWIYGRLRAITDENKVINWSYHVTVAVNVHGIGKMVIDPAFQNTPMTPNQWKQKCLNGRGANYIPTVTRDIFCTSSDFYQISSFDRYGKPISIDDKTYTKTNKTLSNYLWKRDL</sequence>